<keyword evidence="4" id="KW-1185">Reference proteome</keyword>
<dbReference type="AlphaFoldDB" id="A0AAD4HAY6"/>
<dbReference type="PANTHER" id="PTHR12224:SF0">
    <property type="entry name" value="BETA-1,4-MANNOSYL-GLYCOPROTEIN 4-BETA-N-ACETYLGLUCOSAMINYLTRANSFERASE"/>
    <property type="match status" value="1"/>
</dbReference>
<evidence type="ECO:0000313" key="3">
    <source>
        <dbReference type="EMBL" id="KAG0280583.1"/>
    </source>
</evidence>
<dbReference type="Pfam" id="PF04724">
    <property type="entry name" value="Glyco_transf_17"/>
    <property type="match status" value="1"/>
</dbReference>
<gene>
    <name evidence="3" type="ORF">BGZ95_009532</name>
</gene>
<proteinExistence type="predicted"/>
<name>A0AAD4HAY6_9FUNG</name>
<reference evidence="3" key="1">
    <citation type="journal article" date="2020" name="Fungal Divers.">
        <title>Resolving the Mortierellaceae phylogeny through synthesis of multi-gene phylogenetics and phylogenomics.</title>
        <authorList>
            <person name="Vandepol N."/>
            <person name="Liber J."/>
            <person name="Desiro A."/>
            <person name="Na H."/>
            <person name="Kennedy M."/>
            <person name="Barry K."/>
            <person name="Grigoriev I.V."/>
            <person name="Miller A.N."/>
            <person name="O'Donnell K."/>
            <person name="Stajich J.E."/>
            <person name="Bonito G."/>
        </authorList>
    </citation>
    <scope>NUCLEOTIDE SEQUENCE</scope>
    <source>
        <strain evidence="3">NRRL 28262</strain>
    </source>
</reference>
<dbReference type="GO" id="GO:0016020">
    <property type="term" value="C:membrane"/>
    <property type="evidence" value="ECO:0007669"/>
    <property type="project" value="InterPro"/>
</dbReference>
<protein>
    <recommendedName>
        <fullName evidence="5">Glycosyltransferase family 17 protein</fullName>
    </recommendedName>
</protein>
<accession>A0AAD4HAY6</accession>
<dbReference type="GO" id="GO:0006044">
    <property type="term" value="P:N-acetylglucosamine metabolic process"/>
    <property type="evidence" value="ECO:0007669"/>
    <property type="project" value="TreeGrafter"/>
</dbReference>
<dbReference type="PANTHER" id="PTHR12224">
    <property type="entry name" value="BETA-1,4-MANNOSYL-GLYCOPROTEIN BETA-1,4-N-ACETYLGLUCOSAMINYL-TRANSFERASE"/>
    <property type="match status" value="1"/>
</dbReference>
<comment type="caution">
    <text evidence="3">The sequence shown here is derived from an EMBL/GenBank/DDBJ whole genome shotgun (WGS) entry which is preliminary data.</text>
</comment>
<evidence type="ECO:0000313" key="4">
    <source>
        <dbReference type="Proteomes" id="UP001194580"/>
    </source>
</evidence>
<sequence>MRDCNLGSFVRRCFRRRVTVVALASIVFTVFLFTKVFPYAWIDFGYLARPIWDKEPAAFDQTVVHYQSEGLTIKERCHAHGWTFTPRTPPAGETAEPTENDTTAPAPAQAVVAHRKGKVYDAVIFSYELDMLEVRMRELYDVVDHFVVLESERTFTGLPKSAVFQQNRERFSFADSKIIYKLVPLRELHPGEEPWVNEGAMRDEMTVLLRSSGIKQDDYVIFSDVDEMPSRDTIELLSSCDGVPPTMHLNLHNYLYSFEFPVDDGGNWKPSFRRWPAEGIYYTRARASQILFAHAGWHCSFCFRTIEEFRFKLKAYSHADRLRYKYMLETNYLQDAICTGKDLFGMFPEAFSYKDLIHRLGPIPKTADAVGLPTWVIKNSDKFHFLLPGGCKRE</sequence>
<feature type="region of interest" description="Disordered" evidence="1">
    <location>
        <begin position="85"/>
        <end position="104"/>
    </location>
</feature>
<evidence type="ECO:0008006" key="5">
    <source>
        <dbReference type="Google" id="ProtNLM"/>
    </source>
</evidence>
<dbReference type="GO" id="GO:0003830">
    <property type="term" value="F:beta-1,4-mannosylglycoprotein 4-beta-N-acetylglucosaminyltransferase activity"/>
    <property type="evidence" value="ECO:0007669"/>
    <property type="project" value="InterPro"/>
</dbReference>
<evidence type="ECO:0000256" key="2">
    <source>
        <dbReference type="SAM" id="Phobius"/>
    </source>
</evidence>
<keyword evidence="2" id="KW-0812">Transmembrane</keyword>
<dbReference type="EMBL" id="JAAAIL010000057">
    <property type="protein sequence ID" value="KAG0280583.1"/>
    <property type="molecule type" value="Genomic_DNA"/>
</dbReference>
<dbReference type="InterPro" id="IPR006813">
    <property type="entry name" value="Glyco_trans_17"/>
</dbReference>
<keyword evidence="2" id="KW-1133">Transmembrane helix</keyword>
<keyword evidence="2" id="KW-0472">Membrane</keyword>
<feature type="transmembrane region" description="Helical" evidence="2">
    <location>
        <begin position="20"/>
        <end position="41"/>
    </location>
</feature>
<dbReference type="Proteomes" id="UP001194580">
    <property type="component" value="Unassembled WGS sequence"/>
</dbReference>
<organism evidence="3 4">
    <name type="scientific">Linnemannia exigua</name>
    <dbReference type="NCBI Taxonomy" id="604196"/>
    <lineage>
        <taxon>Eukaryota</taxon>
        <taxon>Fungi</taxon>
        <taxon>Fungi incertae sedis</taxon>
        <taxon>Mucoromycota</taxon>
        <taxon>Mortierellomycotina</taxon>
        <taxon>Mortierellomycetes</taxon>
        <taxon>Mortierellales</taxon>
        <taxon>Mortierellaceae</taxon>
        <taxon>Linnemannia</taxon>
    </lineage>
</organism>
<evidence type="ECO:0000256" key="1">
    <source>
        <dbReference type="SAM" id="MobiDB-lite"/>
    </source>
</evidence>